<dbReference type="STRING" id="397948.Cmaq_0306"/>
<comment type="similarity">
    <text evidence="2 6 8">Belongs to the citrate synthase family.</text>
</comment>
<evidence type="ECO:0000256" key="6">
    <source>
        <dbReference type="PIRNR" id="PIRNR001369"/>
    </source>
</evidence>
<dbReference type="UniPathway" id="UPA00223"/>
<dbReference type="InterPro" id="IPR002020">
    <property type="entry name" value="Citrate_synthase"/>
</dbReference>
<evidence type="ECO:0000256" key="3">
    <source>
        <dbReference type="ARBA" id="ARBA00022532"/>
    </source>
</evidence>
<dbReference type="EMBL" id="CP000852">
    <property type="protein sequence ID" value="ABW01154.1"/>
    <property type="molecule type" value="Genomic_DNA"/>
</dbReference>
<dbReference type="PROSITE" id="PS00480">
    <property type="entry name" value="CITRATE_SYNTHASE"/>
    <property type="match status" value="1"/>
</dbReference>
<keyword evidence="4 6" id="KW-0808">Transferase</keyword>
<dbReference type="SUPFAM" id="SSF48256">
    <property type="entry name" value="Citrate synthase"/>
    <property type="match status" value="1"/>
</dbReference>
<dbReference type="GeneID" id="5710251"/>
<sequence>MESVRKVEISTSGKVIESPCGPIIHGLEDVLIKVTSISDIDGRKGILWYRGYRIDDLAKYSNFEETAYLVLYGKLPTRSELSEFSEKLASNRDLPEEIYSIIRVLAENKVHPMLVLESAVSALAGFDPKAGDLSKEALYDQAIRLTAVLPTIIAAHYRFSRGLGVIKPKKDLSHAANFLYMMFGSTPDEVSTRAIDLYLVLHIDHEVPASTFATHVAISTWTDLYSAIVAGIAALKGPLHGGANEAAMKQYLEIGSPSNARPYVEKLLAEGKRLMGVGHRVYKTYDPRARIYKDLVRELSEKKGNMTYYQIAEEVEKVVLEKLAPKNLYPNIDFWSGIAMYLLGIPYEYYTPIFAMSRVVGWSAHAIEYLNEHRLFRPRACYIGPHDVQYVPIDQRK</sequence>
<comment type="catalytic activity">
    <reaction evidence="5 6">
        <text>oxaloacetate + acetyl-CoA + H2O = citrate + CoA + H(+)</text>
        <dbReference type="Rhea" id="RHEA:16845"/>
        <dbReference type="ChEBI" id="CHEBI:15377"/>
        <dbReference type="ChEBI" id="CHEBI:15378"/>
        <dbReference type="ChEBI" id="CHEBI:16452"/>
        <dbReference type="ChEBI" id="CHEBI:16947"/>
        <dbReference type="ChEBI" id="CHEBI:57287"/>
        <dbReference type="ChEBI" id="CHEBI:57288"/>
        <dbReference type="EC" id="2.3.3.16"/>
    </reaction>
</comment>
<evidence type="ECO:0000313" key="10">
    <source>
        <dbReference type="Proteomes" id="UP000001137"/>
    </source>
</evidence>
<protein>
    <recommendedName>
        <fullName evidence="6 8">Citrate synthase</fullName>
        <ecNumber evidence="6">2.3.3.16</ecNumber>
    </recommendedName>
</protein>
<dbReference type="Gene3D" id="1.10.230.10">
    <property type="entry name" value="Cytochrome P450-Terp, domain 2"/>
    <property type="match status" value="1"/>
</dbReference>
<keyword evidence="9" id="KW-0012">Acyltransferase</keyword>
<feature type="active site" evidence="7">
    <location>
        <position position="279"/>
    </location>
</feature>
<dbReference type="GO" id="GO:0005975">
    <property type="term" value="P:carbohydrate metabolic process"/>
    <property type="evidence" value="ECO:0007669"/>
    <property type="project" value="TreeGrafter"/>
</dbReference>
<evidence type="ECO:0000313" key="9">
    <source>
        <dbReference type="EMBL" id="ABW01154.1"/>
    </source>
</evidence>
<dbReference type="Gene3D" id="1.10.580.10">
    <property type="entry name" value="Citrate Synthase, domain 1"/>
    <property type="match status" value="1"/>
</dbReference>
<dbReference type="InterPro" id="IPR036969">
    <property type="entry name" value="Citrate_synthase_sf"/>
</dbReference>
<comment type="pathway">
    <text evidence="1">Carbohydrate metabolism; tricarboxylic acid cycle.</text>
</comment>
<keyword evidence="10" id="KW-1185">Reference proteome</keyword>
<evidence type="ECO:0000256" key="5">
    <source>
        <dbReference type="ARBA" id="ARBA00049288"/>
    </source>
</evidence>
<dbReference type="GO" id="GO:0036440">
    <property type="term" value="F:citrate synthase activity"/>
    <property type="evidence" value="ECO:0007669"/>
    <property type="project" value="UniProtKB-EC"/>
</dbReference>
<dbReference type="InterPro" id="IPR011278">
    <property type="entry name" value="2-MeCitrate/Citrate_synth_II"/>
</dbReference>
<evidence type="ECO:0000256" key="1">
    <source>
        <dbReference type="ARBA" id="ARBA00005163"/>
    </source>
</evidence>
<evidence type="ECO:0000256" key="8">
    <source>
        <dbReference type="RuleBase" id="RU000441"/>
    </source>
</evidence>
<dbReference type="NCBIfam" id="TIGR01800">
    <property type="entry name" value="cit_synth_II"/>
    <property type="match status" value="1"/>
</dbReference>
<dbReference type="GO" id="GO:0006099">
    <property type="term" value="P:tricarboxylic acid cycle"/>
    <property type="evidence" value="ECO:0007669"/>
    <property type="project" value="UniProtKB-UniPathway"/>
</dbReference>
<reference evidence="9 10" key="1">
    <citation type="submission" date="2007-10" db="EMBL/GenBank/DDBJ databases">
        <title>Complete sequence of Caldivirga maquilingensis IC-167.</title>
        <authorList>
            <consortium name="US DOE Joint Genome Institute"/>
            <person name="Copeland A."/>
            <person name="Lucas S."/>
            <person name="Lapidus A."/>
            <person name="Barry K."/>
            <person name="Glavina del Rio T."/>
            <person name="Dalin E."/>
            <person name="Tice H."/>
            <person name="Pitluck S."/>
            <person name="Saunders E."/>
            <person name="Brettin T."/>
            <person name="Bruce D."/>
            <person name="Detter J.C."/>
            <person name="Han C."/>
            <person name="Schmutz J."/>
            <person name="Larimer F."/>
            <person name="Land M."/>
            <person name="Hauser L."/>
            <person name="Kyrpides N."/>
            <person name="Ivanova N."/>
            <person name="Biddle J.F."/>
            <person name="Zhang Z."/>
            <person name="Fitz-Gibbon S.T."/>
            <person name="Lowe T.M."/>
            <person name="Saltikov C."/>
            <person name="House C.H."/>
            <person name="Richardson P."/>
        </authorList>
    </citation>
    <scope>NUCLEOTIDE SEQUENCE [LARGE SCALE GENOMIC DNA]</scope>
    <source>
        <strain evidence="10">ATCC 700844 / DSM 13496 / JCM 10307 / IC-167</strain>
    </source>
</reference>
<dbReference type="InterPro" id="IPR016142">
    <property type="entry name" value="Citrate_synth-like_lrg_a-sub"/>
</dbReference>
<organism evidence="9 10">
    <name type="scientific">Caldivirga maquilingensis (strain ATCC 700844 / DSM 13496 / JCM 10307 / IC-167)</name>
    <dbReference type="NCBI Taxonomy" id="397948"/>
    <lineage>
        <taxon>Archaea</taxon>
        <taxon>Thermoproteota</taxon>
        <taxon>Thermoprotei</taxon>
        <taxon>Thermoproteales</taxon>
        <taxon>Thermoproteaceae</taxon>
        <taxon>Caldivirga</taxon>
    </lineage>
</organism>
<name>A8MB64_CALMQ</name>
<evidence type="ECO:0000256" key="2">
    <source>
        <dbReference type="ARBA" id="ARBA00010566"/>
    </source>
</evidence>
<dbReference type="OrthoDB" id="21302at2157"/>
<evidence type="ECO:0000256" key="4">
    <source>
        <dbReference type="ARBA" id="ARBA00022679"/>
    </source>
</evidence>
<dbReference type="InterPro" id="IPR024176">
    <property type="entry name" value="Citrate_synthase_bac-typ"/>
</dbReference>
<dbReference type="PRINTS" id="PR00143">
    <property type="entry name" value="CITRTSNTHASE"/>
</dbReference>
<dbReference type="Proteomes" id="UP000001137">
    <property type="component" value="Chromosome"/>
</dbReference>
<dbReference type="AlphaFoldDB" id="A8MB64"/>
<dbReference type="CDD" id="cd06118">
    <property type="entry name" value="citrate_synt_like_1"/>
    <property type="match status" value="1"/>
</dbReference>
<dbReference type="EC" id="2.3.3.16" evidence="6"/>
<dbReference type="RefSeq" id="WP_012185374.1">
    <property type="nucleotide sequence ID" value="NC_009954.1"/>
</dbReference>
<dbReference type="eggNOG" id="arCOG04237">
    <property type="taxonomic scope" value="Archaea"/>
</dbReference>
<dbReference type="HOGENOM" id="CLU_025068_2_1_2"/>
<dbReference type="InterPro" id="IPR016143">
    <property type="entry name" value="Citrate_synth-like_sm_a-sub"/>
</dbReference>
<dbReference type="Pfam" id="PF00285">
    <property type="entry name" value="Citrate_synt"/>
    <property type="match status" value="1"/>
</dbReference>
<dbReference type="InterPro" id="IPR019810">
    <property type="entry name" value="Citrate_synthase_AS"/>
</dbReference>
<proteinExistence type="inferred from homology"/>
<accession>A8MB64</accession>
<feature type="active site" evidence="7">
    <location>
        <position position="333"/>
    </location>
</feature>
<dbReference type="GO" id="GO:0005737">
    <property type="term" value="C:cytoplasm"/>
    <property type="evidence" value="ECO:0007669"/>
    <property type="project" value="InterPro"/>
</dbReference>
<dbReference type="PIRSF" id="PIRSF001369">
    <property type="entry name" value="Citrate_synth"/>
    <property type="match status" value="1"/>
</dbReference>
<keyword evidence="3" id="KW-0816">Tricarboxylic acid cycle</keyword>
<dbReference type="KEGG" id="cma:Cmaq_0306"/>
<dbReference type="PANTHER" id="PTHR11739:SF4">
    <property type="entry name" value="CITRATE SYNTHASE, PEROXISOMAL"/>
    <property type="match status" value="1"/>
</dbReference>
<dbReference type="PANTHER" id="PTHR11739">
    <property type="entry name" value="CITRATE SYNTHASE"/>
    <property type="match status" value="1"/>
</dbReference>
<gene>
    <name evidence="9" type="ordered locus">Cmaq_0306</name>
</gene>
<evidence type="ECO:0000256" key="7">
    <source>
        <dbReference type="PIRSR" id="PIRSR001369-1"/>
    </source>
</evidence>